<evidence type="ECO:0000259" key="6">
    <source>
        <dbReference type="Pfam" id="PF01490"/>
    </source>
</evidence>
<evidence type="ECO:0000313" key="7">
    <source>
        <dbReference type="EMBL" id="EER12482.1"/>
    </source>
</evidence>
<reference evidence="7 8" key="1">
    <citation type="submission" date="2008-07" db="EMBL/GenBank/DDBJ databases">
        <authorList>
            <person name="El-Sayed N."/>
            <person name="Caler E."/>
            <person name="Inman J."/>
            <person name="Amedeo P."/>
            <person name="Hass B."/>
            <person name="Wortman J."/>
        </authorList>
    </citation>
    <scope>NUCLEOTIDE SEQUENCE [LARGE SCALE GENOMIC DNA]</scope>
    <source>
        <strain evidence="8">ATCC 50983 / TXsc</strain>
    </source>
</reference>
<evidence type="ECO:0000256" key="3">
    <source>
        <dbReference type="ARBA" id="ARBA00022989"/>
    </source>
</evidence>
<dbReference type="AlphaFoldDB" id="C5KSR1"/>
<keyword evidence="3 5" id="KW-1133">Transmembrane helix</keyword>
<keyword evidence="2 5" id="KW-0812">Transmembrane</keyword>
<gene>
    <name evidence="7" type="ORF">Pmar_PMAR010004</name>
</gene>
<dbReference type="InterPro" id="IPR013057">
    <property type="entry name" value="AA_transpt_TM"/>
</dbReference>
<dbReference type="Pfam" id="PF01490">
    <property type="entry name" value="Aa_trans"/>
    <property type="match status" value="1"/>
</dbReference>
<keyword evidence="8" id="KW-1185">Reference proteome</keyword>
<feature type="domain" description="Amino acid transporter transmembrane" evidence="6">
    <location>
        <begin position="1"/>
        <end position="98"/>
    </location>
</feature>
<keyword evidence="4 5" id="KW-0472">Membrane</keyword>
<dbReference type="GO" id="GO:0016020">
    <property type="term" value="C:membrane"/>
    <property type="evidence" value="ECO:0007669"/>
    <property type="project" value="UniProtKB-SubCell"/>
</dbReference>
<name>C5KSR1_PERM5</name>
<accession>C5KSR1</accession>
<dbReference type="OrthoDB" id="655540at2759"/>
<organism evidence="8">
    <name type="scientific">Perkinsus marinus (strain ATCC 50983 / TXsc)</name>
    <dbReference type="NCBI Taxonomy" id="423536"/>
    <lineage>
        <taxon>Eukaryota</taxon>
        <taxon>Sar</taxon>
        <taxon>Alveolata</taxon>
        <taxon>Perkinsozoa</taxon>
        <taxon>Perkinsea</taxon>
        <taxon>Perkinsida</taxon>
        <taxon>Perkinsidae</taxon>
        <taxon>Perkinsus</taxon>
    </lineage>
</organism>
<evidence type="ECO:0000256" key="5">
    <source>
        <dbReference type="SAM" id="Phobius"/>
    </source>
</evidence>
<evidence type="ECO:0000256" key="1">
    <source>
        <dbReference type="ARBA" id="ARBA00004370"/>
    </source>
</evidence>
<evidence type="ECO:0000313" key="8">
    <source>
        <dbReference type="Proteomes" id="UP000007800"/>
    </source>
</evidence>
<feature type="transmembrane region" description="Helical" evidence="5">
    <location>
        <begin position="21"/>
        <end position="43"/>
    </location>
</feature>
<dbReference type="InParanoid" id="C5KSR1"/>
<dbReference type="Proteomes" id="UP000007800">
    <property type="component" value="Unassembled WGS sequence"/>
</dbReference>
<comment type="subcellular location">
    <subcellularLocation>
        <location evidence="1">Membrane</location>
    </subcellularLocation>
</comment>
<sequence>MPEIYIEMSNRSPKKLRSVAVWSAVICTAVYFIIAISFLLVFGSDARSSVLLNMADWVPQGDVVVIIGFIWTGISFTGTYPCMVYPVCVALINTFQPKRADF</sequence>
<evidence type="ECO:0000256" key="4">
    <source>
        <dbReference type="ARBA" id="ARBA00023136"/>
    </source>
</evidence>
<dbReference type="RefSeq" id="XP_002780687.1">
    <property type="nucleotide sequence ID" value="XM_002780641.1"/>
</dbReference>
<dbReference type="GeneID" id="9057842"/>
<proteinExistence type="predicted"/>
<evidence type="ECO:0000256" key="2">
    <source>
        <dbReference type="ARBA" id="ARBA00022692"/>
    </source>
</evidence>
<feature type="transmembrane region" description="Helical" evidence="5">
    <location>
        <begin position="63"/>
        <end position="92"/>
    </location>
</feature>
<protein>
    <submittedName>
        <fullName evidence="7">Amino acid transporter, putative</fullName>
    </submittedName>
</protein>
<dbReference type="EMBL" id="GG676116">
    <property type="protein sequence ID" value="EER12482.1"/>
    <property type="molecule type" value="Genomic_DNA"/>
</dbReference>